<comment type="miscellaneous">
    <text evidence="5">In the reaction, the free carboxyl group of octanoic acid is attached via an amide linkage to the epsilon-amino group of a specific lysine residue of lipoyl domains of lipoate-dependent enzymes.</text>
</comment>
<dbReference type="UniPathway" id="UPA00538">
    <property type="reaction ID" value="UER00592"/>
</dbReference>
<gene>
    <name evidence="5" type="primary">lipB</name>
    <name evidence="11" type="ORF">C7B45_04170</name>
</gene>
<dbReference type="Gene3D" id="3.30.930.10">
    <property type="entry name" value="Bira Bifunctional Protein, Domain 2"/>
    <property type="match status" value="1"/>
</dbReference>
<dbReference type="SUPFAM" id="SSF55681">
    <property type="entry name" value="Class II aaRS and biotin synthetases"/>
    <property type="match status" value="1"/>
</dbReference>
<comment type="pathway">
    <text evidence="1 5 6">Protein modification; protein lipoylation via endogenous pathway; protein N(6)-(lipoyl)lysine from octanoyl-[acyl-carrier-protein]: step 1/2.</text>
</comment>
<protein>
    <recommendedName>
        <fullName evidence="5 6">Octanoyltransferase</fullName>
        <ecNumber evidence="5 6">2.3.1.181</ecNumber>
    </recommendedName>
    <alternativeName>
        <fullName evidence="5">Lipoate-protein ligase B</fullName>
    </alternativeName>
    <alternativeName>
        <fullName evidence="5">Lipoyl/octanoyl transferase</fullName>
    </alternativeName>
    <alternativeName>
        <fullName evidence="5">Octanoyl-[acyl-carrier-protein]-protein N-octanoyltransferase</fullName>
    </alternativeName>
</protein>
<name>A0A2T2WLN1_9FIRM</name>
<comment type="subcellular location">
    <subcellularLocation>
        <location evidence="5">Cytoplasm</location>
    </subcellularLocation>
</comment>
<sequence>MAETLLVHLGRMPYQEAWDLQRRVGAGVQAGELPQTVLLVEHPPVYTVGRGARGSLANLLWDDEKRSREGIDLYMVDRGGDITYHGPGQLVGYPILDLREHGRDLHLYLRLLEESLIRALSHFDIDAGRLAGHTGVWVGDEKVAAIGVKATEWITQHGFALNVDPNLDHFTGIVPCGISEKGVTSMSRLLKRSVSLAEVMPWVQGALAEVFGFSYRAVSLEALELEQRVSVKSADLATR</sequence>
<dbReference type="Proteomes" id="UP000241848">
    <property type="component" value="Unassembled WGS sequence"/>
</dbReference>
<dbReference type="PANTHER" id="PTHR10993">
    <property type="entry name" value="OCTANOYLTRANSFERASE"/>
    <property type="match status" value="1"/>
</dbReference>
<feature type="binding site" evidence="5 8">
    <location>
        <begin position="78"/>
        <end position="85"/>
    </location>
    <ligand>
        <name>substrate</name>
    </ligand>
</feature>
<feature type="active site" description="Acyl-thioester intermediate" evidence="5 7">
    <location>
        <position position="176"/>
    </location>
</feature>
<accession>A0A2T2WLN1</accession>
<dbReference type="GO" id="GO:0005737">
    <property type="term" value="C:cytoplasm"/>
    <property type="evidence" value="ECO:0007669"/>
    <property type="project" value="UniProtKB-SubCell"/>
</dbReference>
<dbReference type="AlphaFoldDB" id="A0A2T2WLN1"/>
<comment type="similarity">
    <text evidence="5 6">Belongs to the LipB family.</text>
</comment>
<dbReference type="InterPro" id="IPR020605">
    <property type="entry name" value="Octanoyltransferase_CS"/>
</dbReference>
<feature type="site" description="Lowers pKa of active site Cys" evidence="5 9">
    <location>
        <position position="142"/>
    </location>
</feature>
<keyword evidence="2 5" id="KW-0808">Transferase</keyword>
<dbReference type="PROSITE" id="PS01313">
    <property type="entry name" value="LIPB"/>
    <property type="match status" value="1"/>
</dbReference>
<evidence type="ECO:0000256" key="2">
    <source>
        <dbReference type="ARBA" id="ARBA00022679"/>
    </source>
</evidence>
<comment type="catalytic activity">
    <reaction evidence="5 6">
        <text>octanoyl-[ACP] + L-lysyl-[protein] = N(6)-octanoyl-L-lysyl-[protein] + holo-[ACP] + H(+)</text>
        <dbReference type="Rhea" id="RHEA:17665"/>
        <dbReference type="Rhea" id="RHEA-COMP:9636"/>
        <dbReference type="Rhea" id="RHEA-COMP:9685"/>
        <dbReference type="Rhea" id="RHEA-COMP:9752"/>
        <dbReference type="Rhea" id="RHEA-COMP:9928"/>
        <dbReference type="ChEBI" id="CHEBI:15378"/>
        <dbReference type="ChEBI" id="CHEBI:29969"/>
        <dbReference type="ChEBI" id="CHEBI:64479"/>
        <dbReference type="ChEBI" id="CHEBI:78463"/>
        <dbReference type="ChEBI" id="CHEBI:78809"/>
        <dbReference type="EC" id="2.3.1.181"/>
    </reaction>
</comment>
<dbReference type="PIRSF" id="PIRSF016262">
    <property type="entry name" value="LPLase"/>
    <property type="match status" value="1"/>
</dbReference>
<evidence type="ECO:0000256" key="9">
    <source>
        <dbReference type="PIRSR" id="PIRSR016262-3"/>
    </source>
</evidence>
<evidence type="ECO:0000256" key="4">
    <source>
        <dbReference type="ARBA" id="ARBA00024732"/>
    </source>
</evidence>
<feature type="domain" description="BPL/LPL catalytic" evidence="10">
    <location>
        <begin position="31"/>
        <end position="215"/>
    </location>
</feature>
<dbReference type="NCBIfam" id="TIGR00214">
    <property type="entry name" value="lipB"/>
    <property type="match status" value="1"/>
</dbReference>
<dbReference type="FunFam" id="3.30.930.10:FF:000035">
    <property type="entry name" value="Putative lipoyltransferase 2, mitochondrial"/>
    <property type="match status" value="1"/>
</dbReference>
<evidence type="ECO:0000259" key="10">
    <source>
        <dbReference type="PROSITE" id="PS51733"/>
    </source>
</evidence>
<dbReference type="PANTHER" id="PTHR10993:SF7">
    <property type="entry name" value="LIPOYLTRANSFERASE 2, MITOCHONDRIAL-RELATED"/>
    <property type="match status" value="1"/>
</dbReference>
<dbReference type="HAMAP" id="MF_00013">
    <property type="entry name" value="LipB"/>
    <property type="match status" value="1"/>
</dbReference>
<dbReference type="EMBL" id="PXYV01000008">
    <property type="protein sequence ID" value="PSR23140.1"/>
    <property type="molecule type" value="Genomic_DNA"/>
</dbReference>
<dbReference type="CDD" id="cd16444">
    <property type="entry name" value="LipB"/>
    <property type="match status" value="1"/>
</dbReference>
<reference evidence="11 12" key="1">
    <citation type="journal article" date="2014" name="BMC Genomics">
        <title>Comparison of environmental and isolate Sulfobacillus genomes reveals diverse carbon, sulfur, nitrogen, and hydrogen metabolisms.</title>
        <authorList>
            <person name="Justice N.B."/>
            <person name="Norman A."/>
            <person name="Brown C.T."/>
            <person name="Singh A."/>
            <person name="Thomas B.C."/>
            <person name="Banfield J.F."/>
        </authorList>
    </citation>
    <scope>NUCLEOTIDE SEQUENCE [LARGE SCALE GENOMIC DNA]</scope>
    <source>
        <strain evidence="11">AMDSBA3</strain>
    </source>
</reference>
<dbReference type="InterPro" id="IPR045864">
    <property type="entry name" value="aa-tRNA-synth_II/BPL/LPL"/>
</dbReference>
<dbReference type="PROSITE" id="PS51733">
    <property type="entry name" value="BPL_LPL_CATALYTIC"/>
    <property type="match status" value="1"/>
</dbReference>
<comment type="caution">
    <text evidence="11">The sequence shown here is derived from an EMBL/GenBank/DDBJ whole genome shotgun (WGS) entry which is preliminary data.</text>
</comment>
<dbReference type="InterPro" id="IPR004143">
    <property type="entry name" value="BPL_LPL_catalytic"/>
</dbReference>
<dbReference type="GO" id="GO:0009249">
    <property type="term" value="P:protein lipoylation"/>
    <property type="evidence" value="ECO:0007669"/>
    <property type="project" value="InterPro"/>
</dbReference>
<organism evidence="11 12">
    <name type="scientific">Sulfobacillus acidophilus</name>
    <dbReference type="NCBI Taxonomy" id="53633"/>
    <lineage>
        <taxon>Bacteria</taxon>
        <taxon>Bacillati</taxon>
        <taxon>Bacillota</taxon>
        <taxon>Clostridia</taxon>
        <taxon>Eubacteriales</taxon>
        <taxon>Clostridiales Family XVII. Incertae Sedis</taxon>
        <taxon>Sulfobacillus</taxon>
    </lineage>
</organism>
<dbReference type="Pfam" id="PF21948">
    <property type="entry name" value="LplA-B_cat"/>
    <property type="match status" value="1"/>
</dbReference>
<keyword evidence="3 5" id="KW-0012">Acyltransferase</keyword>
<feature type="binding site" evidence="5 8">
    <location>
        <begin position="158"/>
        <end position="160"/>
    </location>
    <ligand>
        <name>substrate</name>
    </ligand>
</feature>
<keyword evidence="5" id="KW-0963">Cytoplasm</keyword>
<evidence type="ECO:0000313" key="11">
    <source>
        <dbReference type="EMBL" id="PSR23140.1"/>
    </source>
</evidence>
<dbReference type="InterPro" id="IPR000544">
    <property type="entry name" value="Octanoyltransferase"/>
</dbReference>
<dbReference type="GO" id="GO:0033819">
    <property type="term" value="F:lipoyl(octanoyl) transferase activity"/>
    <property type="evidence" value="ECO:0007669"/>
    <property type="project" value="UniProtKB-EC"/>
</dbReference>
<evidence type="ECO:0000256" key="8">
    <source>
        <dbReference type="PIRSR" id="PIRSR016262-2"/>
    </source>
</evidence>
<dbReference type="EC" id="2.3.1.181" evidence="5 6"/>
<proteinExistence type="inferred from homology"/>
<evidence type="ECO:0000256" key="7">
    <source>
        <dbReference type="PIRSR" id="PIRSR016262-1"/>
    </source>
</evidence>
<evidence type="ECO:0000256" key="5">
    <source>
        <dbReference type="HAMAP-Rule" id="MF_00013"/>
    </source>
</evidence>
<dbReference type="NCBIfam" id="NF010925">
    <property type="entry name" value="PRK14345.1"/>
    <property type="match status" value="1"/>
</dbReference>
<feature type="binding site" evidence="5 8">
    <location>
        <begin position="145"/>
        <end position="147"/>
    </location>
    <ligand>
        <name>substrate</name>
    </ligand>
</feature>
<evidence type="ECO:0000256" key="6">
    <source>
        <dbReference type="PIRNR" id="PIRNR016262"/>
    </source>
</evidence>
<evidence type="ECO:0000256" key="3">
    <source>
        <dbReference type="ARBA" id="ARBA00023315"/>
    </source>
</evidence>
<comment type="function">
    <text evidence="4 5 6">Catalyzes the transfer of endogenously produced octanoic acid from octanoyl-acyl-carrier-protein onto the lipoyl domains of lipoate-dependent enzymes. Lipoyl-ACP can also act as a substrate although octanoyl-ACP is likely to be the physiological substrate.</text>
</comment>
<evidence type="ECO:0000256" key="1">
    <source>
        <dbReference type="ARBA" id="ARBA00004821"/>
    </source>
</evidence>
<evidence type="ECO:0000313" key="12">
    <source>
        <dbReference type="Proteomes" id="UP000241848"/>
    </source>
</evidence>